<evidence type="ECO:0000256" key="4">
    <source>
        <dbReference type="ARBA" id="ARBA00022759"/>
    </source>
</evidence>
<evidence type="ECO:0000313" key="8">
    <source>
        <dbReference type="EMBL" id="OGY35429.1"/>
    </source>
</evidence>
<keyword evidence="6 7" id="KW-0862">Zinc</keyword>
<feature type="binding site" evidence="7">
    <location>
        <position position="102"/>
    </location>
    <ligand>
        <name>Zn(2+)</name>
        <dbReference type="ChEBI" id="CHEBI:29105"/>
        <note>catalytic</note>
    </ligand>
</feature>
<keyword evidence="3 7" id="KW-0479">Metal-binding</keyword>
<sequence length="145" mass="16349">MIAEVECENLPLTNVQVKRLLDNSCKRMFRDTDGLVAVRCVSSDDIQRLNSVYRANDNPTNVLTFSYDDTEHDVALCMDVAMREASERNAQLTDYVALLLVHAFLHVLGLDHEKSAQEDEKTQALEKQILEESGFMATSLSVSRL</sequence>
<dbReference type="GO" id="GO:0004521">
    <property type="term" value="F:RNA endonuclease activity"/>
    <property type="evidence" value="ECO:0007669"/>
    <property type="project" value="UniProtKB-UniRule"/>
</dbReference>
<dbReference type="InterPro" id="IPR002036">
    <property type="entry name" value="YbeY"/>
</dbReference>
<keyword evidence="7" id="KW-0690">Ribosome biogenesis</keyword>
<evidence type="ECO:0000256" key="1">
    <source>
        <dbReference type="ARBA" id="ARBA00010875"/>
    </source>
</evidence>
<evidence type="ECO:0000256" key="3">
    <source>
        <dbReference type="ARBA" id="ARBA00022723"/>
    </source>
</evidence>
<organism evidence="8 9">
    <name type="scientific">Candidatus Andersenbacteria bacterium RIFCSPHIGHO2_12_FULL_45_11b</name>
    <dbReference type="NCBI Taxonomy" id="1797282"/>
    <lineage>
        <taxon>Bacteria</taxon>
        <taxon>Candidatus Anderseniibacteriota</taxon>
    </lineage>
</organism>
<dbReference type="EMBL" id="MHHS01000050">
    <property type="protein sequence ID" value="OGY35429.1"/>
    <property type="molecule type" value="Genomic_DNA"/>
</dbReference>
<protein>
    <recommendedName>
        <fullName evidence="7">Endoribonuclease YbeY</fullName>
        <ecNumber evidence="7">3.1.-.-</ecNumber>
    </recommendedName>
</protein>
<dbReference type="Gene3D" id="3.40.390.30">
    <property type="entry name" value="Metalloproteases ('zincins'), catalytic domain"/>
    <property type="match status" value="1"/>
</dbReference>
<evidence type="ECO:0000256" key="2">
    <source>
        <dbReference type="ARBA" id="ARBA00022722"/>
    </source>
</evidence>
<comment type="caution">
    <text evidence="8">The sequence shown here is derived from an EMBL/GenBank/DDBJ whole genome shotgun (WGS) entry which is preliminary data.</text>
</comment>
<dbReference type="AlphaFoldDB" id="A0A1G1X607"/>
<gene>
    <name evidence="7" type="primary">ybeY</name>
    <name evidence="8" type="ORF">A3E36_01895</name>
</gene>
<evidence type="ECO:0000256" key="5">
    <source>
        <dbReference type="ARBA" id="ARBA00022801"/>
    </source>
</evidence>
<evidence type="ECO:0000256" key="7">
    <source>
        <dbReference type="HAMAP-Rule" id="MF_00009"/>
    </source>
</evidence>
<keyword evidence="7" id="KW-0963">Cytoplasm</keyword>
<keyword evidence="7" id="KW-0698">rRNA processing</keyword>
<proteinExistence type="inferred from homology"/>
<dbReference type="PANTHER" id="PTHR46986">
    <property type="entry name" value="ENDORIBONUCLEASE YBEY, CHLOROPLASTIC"/>
    <property type="match status" value="1"/>
</dbReference>
<accession>A0A1G1X607</accession>
<feature type="binding site" evidence="7">
    <location>
        <position position="112"/>
    </location>
    <ligand>
        <name>Zn(2+)</name>
        <dbReference type="ChEBI" id="CHEBI:29105"/>
        <note>catalytic</note>
    </ligand>
</feature>
<evidence type="ECO:0000256" key="6">
    <source>
        <dbReference type="ARBA" id="ARBA00022833"/>
    </source>
</evidence>
<dbReference type="PANTHER" id="PTHR46986:SF1">
    <property type="entry name" value="ENDORIBONUCLEASE YBEY, CHLOROPLASTIC"/>
    <property type="match status" value="1"/>
</dbReference>
<comment type="similarity">
    <text evidence="1 7">Belongs to the endoribonuclease YbeY family.</text>
</comment>
<reference evidence="8 9" key="1">
    <citation type="journal article" date="2016" name="Nat. Commun.">
        <title>Thousands of microbial genomes shed light on interconnected biogeochemical processes in an aquifer system.</title>
        <authorList>
            <person name="Anantharaman K."/>
            <person name="Brown C.T."/>
            <person name="Hug L.A."/>
            <person name="Sharon I."/>
            <person name="Castelle C.J."/>
            <person name="Probst A.J."/>
            <person name="Thomas B.C."/>
            <person name="Singh A."/>
            <person name="Wilkins M.J."/>
            <person name="Karaoz U."/>
            <person name="Brodie E.L."/>
            <person name="Williams K.H."/>
            <person name="Hubbard S.S."/>
            <person name="Banfield J.F."/>
        </authorList>
    </citation>
    <scope>NUCLEOTIDE SEQUENCE [LARGE SCALE GENOMIC DNA]</scope>
</reference>
<comment type="subcellular location">
    <subcellularLocation>
        <location evidence="7">Cytoplasm</location>
    </subcellularLocation>
</comment>
<dbReference type="GO" id="GO:0006364">
    <property type="term" value="P:rRNA processing"/>
    <property type="evidence" value="ECO:0007669"/>
    <property type="project" value="UniProtKB-UniRule"/>
</dbReference>
<name>A0A1G1X607_9BACT</name>
<comment type="function">
    <text evidence="7">Single strand-specific metallo-endoribonuclease involved in late-stage 70S ribosome quality control and in maturation of the 3' terminus of the 16S rRNA.</text>
</comment>
<keyword evidence="4 7" id="KW-0255">Endonuclease</keyword>
<dbReference type="GO" id="GO:0004222">
    <property type="term" value="F:metalloendopeptidase activity"/>
    <property type="evidence" value="ECO:0007669"/>
    <property type="project" value="InterPro"/>
</dbReference>
<keyword evidence="2 7" id="KW-0540">Nuclease</keyword>
<dbReference type="InterPro" id="IPR023091">
    <property type="entry name" value="MetalPrtase_cat_dom_sf_prd"/>
</dbReference>
<dbReference type="SUPFAM" id="SSF55486">
    <property type="entry name" value="Metalloproteases ('zincins'), catalytic domain"/>
    <property type="match status" value="1"/>
</dbReference>
<dbReference type="GO" id="GO:0008270">
    <property type="term" value="F:zinc ion binding"/>
    <property type="evidence" value="ECO:0007669"/>
    <property type="project" value="UniProtKB-UniRule"/>
</dbReference>
<keyword evidence="5 7" id="KW-0378">Hydrolase</keyword>
<dbReference type="NCBIfam" id="TIGR00043">
    <property type="entry name" value="rRNA maturation RNase YbeY"/>
    <property type="match status" value="1"/>
</dbReference>
<dbReference type="Pfam" id="PF02130">
    <property type="entry name" value="YbeY"/>
    <property type="match status" value="1"/>
</dbReference>
<dbReference type="EC" id="3.1.-.-" evidence="7"/>
<dbReference type="HAMAP" id="MF_00009">
    <property type="entry name" value="Endoribonucl_YbeY"/>
    <property type="match status" value="1"/>
</dbReference>
<dbReference type="Proteomes" id="UP000177941">
    <property type="component" value="Unassembled WGS sequence"/>
</dbReference>
<comment type="cofactor">
    <cofactor evidence="7">
        <name>Zn(2+)</name>
        <dbReference type="ChEBI" id="CHEBI:29105"/>
    </cofactor>
    <text evidence="7">Binds 1 zinc ion.</text>
</comment>
<feature type="binding site" evidence="7">
    <location>
        <position position="106"/>
    </location>
    <ligand>
        <name>Zn(2+)</name>
        <dbReference type="ChEBI" id="CHEBI:29105"/>
        <note>catalytic</note>
    </ligand>
</feature>
<evidence type="ECO:0000313" key="9">
    <source>
        <dbReference type="Proteomes" id="UP000177941"/>
    </source>
</evidence>
<dbReference type="GO" id="GO:0005737">
    <property type="term" value="C:cytoplasm"/>
    <property type="evidence" value="ECO:0007669"/>
    <property type="project" value="UniProtKB-SubCell"/>
</dbReference>